<gene>
    <name evidence="2" type="ORF">OSTQU699_LOCUS9312</name>
</gene>
<dbReference type="Pfam" id="PF13460">
    <property type="entry name" value="NAD_binding_10"/>
    <property type="match status" value="1"/>
</dbReference>
<keyword evidence="3" id="KW-1185">Reference proteome</keyword>
<accession>A0A8S1JDP9</accession>
<name>A0A8S1JDP9_9CHLO</name>
<evidence type="ECO:0000259" key="1">
    <source>
        <dbReference type="Pfam" id="PF13460"/>
    </source>
</evidence>
<dbReference type="PANTHER" id="PTHR15020">
    <property type="entry name" value="FLAVIN REDUCTASE-RELATED"/>
    <property type="match status" value="1"/>
</dbReference>
<protein>
    <recommendedName>
        <fullName evidence="1">NAD(P)-binding domain-containing protein</fullName>
    </recommendedName>
</protein>
<feature type="domain" description="NAD(P)-binding" evidence="1">
    <location>
        <begin position="24"/>
        <end position="232"/>
    </location>
</feature>
<dbReference type="InterPro" id="IPR016040">
    <property type="entry name" value="NAD(P)-bd_dom"/>
</dbReference>
<evidence type="ECO:0000313" key="3">
    <source>
        <dbReference type="Proteomes" id="UP000708148"/>
    </source>
</evidence>
<dbReference type="InterPro" id="IPR036291">
    <property type="entry name" value="NAD(P)-bd_dom_sf"/>
</dbReference>
<proteinExistence type="predicted"/>
<organism evidence="2 3">
    <name type="scientific">Ostreobium quekettii</name>
    <dbReference type="NCBI Taxonomy" id="121088"/>
    <lineage>
        <taxon>Eukaryota</taxon>
        <taxon>Viridiplantae</taxon>
        <taxon>Chlorophyta</taxon>
        <taxon>core chlorophytes</taxon>
        <taxon>Ulvophyceae</taxon>
        <taxon>TCBD clade</taxon>
        <taxon>Bryopsidales</taxon>
        <taxon>Ostreobineae</taxon>
        <taxon>Ostreobiaceae</taxon>
        <taxon>Ostreobium</taxon>
    </lineage>
</organism>
<dbReference type="EMBL" id="CAJHUC010002542">
    <property type="protein sequence ID" value="CAD7703955.1"/>
    <property type="molecule type" value="Genomic_DNA"/>
</dbReference>
<dbReference type="PANTHER" id="PTHR15020:SF50">
    <property type="entry name" value="UPF0659 PROTEIN YMR090W"/>
    <property type="match status" value="1"/>
</dbReference>
<dbReference type="OrthoDB" id="419598at2759"/>
<dbReference type="SUPFAM" id="SSF51735">
    <property type="entry name" value="NAD(P)-binding Rossmann-fold domains"/>
    <property type="match status" value="1"/>
</dbReference>
<evidence type="ECO:0000313" key="2">
    <source>
        <dbReference type="EMBL" id="CAD7703955.1"/>
    </source>
</evidence>
<dbReference type="Gene3D" id="3.40.50.720">
    <property type="entry name" value="NAD(P)-binding Rossmann-like Domain"/>
    <property type="match status" value="1"/>
</dbReference>
<comment type="caution">
    <text evidence="2">The sequence shown here is derived from an EMBL/GenBank/DDBJ whole genome shotgun (WGS) entry which is preliminary data.</text>
</comment>
<reference evidence="2" key="1">
    <citation type="submission" date="2020-12" db="EMBL/GenBank/DDBJ databases">
        <authorList>
            <person name="Iha C."/>
        </authorList>
    </citation>
    <scope>NUCLEOTIDE SEQUENCE</scope>
</reference>
<dbReference type="Proteomes" id="UP000708148">
    <property type="component" value="Unassembled WGS sequence"/>
</dbReference>
<dbReference type="AlphaFoldDB" id="A0A8S1JDP9"/>
<sequence length="266" mass="29055">MAAGFKSVPLAASQKPGASVLVAGATGGVGQRLTTRLLEAGYQVRIVTRNPEKAADLFGRDNPNLEILSHDLGNFEEVQACMEGMDGVFCLVGTTAFPTDRWSRGQTAEQSCDVVPQNLIKATPKTIQRFVMVTSAGVERVKQIPYNILNTFKVLTYKRKAEETLMDSGLPFTIFRPDRLTDGPWTSTDLNTLLKADTKGTKKGVKLSLQDDLGQGQASRITVAEACMQCLAIKDTENRAYAITSTEDEGPETDRKKWEQMFASLA</sequence>